<organism evidence="1 2">
    <name type="scientific">Camellia lanceoleosa</name>
    <dbReference type="NCBI Taxonomy" id="1840588"/>
    <lineage>
        <taxon>Eukaryota</taxon>
        <taxon>Viridiplantae</taxon>
        <taxon>Streptophyta</taxon>
        <taxon>Embryophyta</taxon>
        <taxon>Tracheophyta</taxon>
        <taxon>Spermatophyta</taxon>
        <taxon>Magnoliopsida</taxon>
        <taxon>eudicotyledons</taxon>
        <taxon>Gunneridae</taxon>
        <taxon>Pentapetalae</taxon>
        <taxon>asterids</taxon>
        <taxon>Ericales</taxon>
        <taxon>Theaceae</taxon>
        <taxon>Camellia</taxon>
    </lineage>
</organism>
<protein>
    <submittedName>
        <fullName evidence="1">Uncharacterized protein</fullName>
    </submittedName>
</protein>
<name>A0ACC0IE11_9ERIC</name>
<accession>A0ACC0IE11</accession>
<evidence type="ECO:0000313" key="2">
    <source>
        <dbReference type="Proteomes" id="UP001060215"/>
    </source>
</evidence>
<dbReference type="EMBL" id="CM045763">
    <property type="protein sequence ID" value="KAI8024122.1"/>
    <property type="molecule type" value="Genomic_DNA"/>
</dbReference>
<dbReference type="Proteomes" id="UP001060215">
    <property type="component" value="Chromosome 6"/>
</dbReference>
<evidence type="ECO:0000313" key="1">
    <source>
        <dbReference type="EMBL" id="KAI8024122.1"/>
    </source>
</evidence>
<sequence>MEVEMEVKVNVEELSYRLEIDMSVLFWLLEIEKDFALQAKALLKLHRLQEADDLLTNGPNFDMDDCTQLFGPIDHAILFDDAVVAAQRAARPDSSSKEVNMVVRRTRAVAMARSNGNDLFGDKDTRRLVLHMERDSTMTPTTRCCCATEPLAGPNSVNLRKQSRTALLSLMCTYLIGKPD</sequence>
<proteinExistence type="predicted"/>
<gene>
    <name evidence="1" type="ORF">LOK49_LG03G00807</name>
</gene>
<reference evidence="1 2" key="1">
    <citation type="journal article" date="2022" name="Plant J.">
        <title>Chromosome-level genome of Camellia lanceoleosa provides a valuable resource for understanding genome evolution and self-incompatibility.</title>
        <authorList>
            <person name="Gong W."/>
            <person name="Xiao S."/>
            <person name="Wang L."/>
            <person name="Liao Z."/>
            <person name="Chang Y."/>
            <person name="Mo W."/>
            <person name="Hu G."/>
            <person name="Li W."/>
            <person name="Zhao G."/>
            <person name="Zhu H."/>
            <person name="Hu X."/>
            <person name="Ji K."/>
            <person name="Xiang X."/>
            <person name="Song Q."/>
            <person name="Yuan D."/>
            <person name="Jin S."/>
            <person name="Zhang L."/>
        </authorList>
    </citation>
    <scope>NUCLEOTIDE SEQUENCE [LARGE SCALE GENOMIC DNA]</scope>
    <source>
        <strain evidence="1">SQ_2022a</strain>
    </source>
</reference>
<keyword evidence="2" id="KW-1185">Reference proteome</keyword>
<comment type="caution">
    <text evidence="1">The sequence shown here is derived from an EMBL/GenBank/DDBJ whole genome shotgun (WGS) entry which is preliminary data.</text>
</comment>